<dbReference type="PANTHER" id="PTHR43776:SF7">
    <property type="entry name" value="D,D-DIPEPTIDE TRANSPORT ATP-BINDING PROTEIN DDPF-RELATED"/>
    <property type="match status" value="1"/>
</dbReference>
<evidence type="ECO:0000313" key="7">
    <source>
        <dbReference type="EMBL" id="SFL01373.1"/>
    </source>
</evidence>
<dbReference type="RefSeq" id="WP_092962667.1">
    <property type="nucleotide sequence ID" value="NZ_FOSQ01000014.1"/>
</dbReference>
<dbReference type="GO" id="GO:0005524">
    <property type="term" value="F:ATP binding"/>
    <property type="evidence" value="ECO:0007669"/>
    <property type="project" value="UniProtKB-KW"/>
</dbReference>
<keyword evidence="3" id="KW-0813">Transport</keyword>
<dbReference type="InterPro" id="IPR050319">
    <property type="entry name" value="ABC_transp_ATP-bind"/>
</dbReference>
<dbReference type="Pfam" id="PF00005">
    <property type="entry name" value="ABC_tran"/>
    <property type="match status" value="1"/>
</dbReference>
<evidence type="ECO:0000313" key="8">
    <source>
        <dbReference type="Proteomes" id="UP000199473"/>
    </source>
</evidence>
<dbReference type="InterPro" id="IPR027417">
    <property type="entry name" value="P-loop_NTPase"/>
</dbReference>
<dbReference type="Gene3D" id="3.40.50.300">
    <property type="entry name" value="P-loop containing nucleotide triphosphate hydrolases"/>
    <property type="match status" value="1"/>
</dbReference>
<keyword evidence="4" id="KW-0547">Nucleotide-binding</keyword>
<dbReference type="AlphaFoldDB" id="A0A1I4E7X8"/>
<dbReference type="SMART" id="SM00382">
    <property type="entry name" value="AAA"/>
    <property type="match status" value="1"/>
</dbReference>
<dbReference type="PROSITE" id="PS50893">
    <property type="entry name" value="ABC_TRANSPORTER_2"/>
    <property type="match status" value="1"/>
</dbReference>
<dbReference type="InterPro" id="IPR013563">
    <property type="entry name" value="Oligopep_ABC_C"/>
</dbReference>
<dbReference type="InterPro" id="IPR017871">
    <property type="entry name" value="ABC_transporter-like_CS"/>
</dbReference>
<gene>
    <name evidence="7" type="ORF">SAMN02745775_11498</name>
</gene>
<dbReference type="FunFam" id="3.40.50.300:FF:000016">
    <property type="entry name" value="Oligopeptide ABC transporter ATP-binding component"/>
    <property type="match status" value="1"/>
</dbReference>
<comment type="subcellular location">
    <subcellularLocation>
        <location evidence="1">Cell inner membrane</location>
        <topology evidence="1">Peripheral membrane protein</topology>
    </subcellularLocation>
</comment>
<dbReference type="PROSITE" id="PS00211">
    <property type="entry name" value="ABC_TRANSPORTER_1"/>
    <property type="match status" value="1"/>
</dbReference>
<dbReference type="NCBIfam" id="TIGR01727">
    <property type="entry name" value="oligo_HPY"/>
    <property type="match status" value="1"/>
</dbReference>
<evidence type="ECO:0000256" key="2">
    <source>
        <dbReference type="ARBA" id="ARBA00005417"/>
    </source>
</evidence>
<reference evidence="7 8" key="1">
    <citation type="submission" date="2016-10" db="EMBL/GenBank/DDBJ databases">
        <authorList>
            <person name="de Groot N.N."/>
        </authorList>
    </citation>
    <scope>NUCLEOTIDE SEQUENCE [LARGE SCALE GENOMIC DNA]</scope>
    <source>
        <strain evidence="7 8">DSM 19981</strain>
    </source>
</reference>
<evidence type="ECO:0000256" key="1">
    <source>
        <dbReference type="ARBA" id="ARBA00004417"/>
    </source>
</evidence>
<dbReference type="SUPFAM" id="SSF52540">
    <property type="entry name" value="P-loop containing nucleoside triphosphate hydrolases"/>
    <property type="match status" value="1"/>
</dbReference>
<name>A0A1I4E7X8_9PROT</name>
<dbReference type="Pfam" id="PF08352">
    <property type="entry name" value="oligo_HPY"/>
    <property type="match status" value="1"/>
</dbReference>
<keyword evidence="8" id="KW-1185">Reference proteome</keyword>
<dbReference type="GO" id="GO:0015833">
    <property type="term" value="P:peptide transport"/>
    <property type="evidence" value="ECO:0007669"/>
    <property type="project" value="InterPro"/>
</dbReference>
<dbReference type="GO" id="GO:0005886">
    <property type="term" value="C:plasma membrane"/>
    <property type="evidence" value="ECO:0007669"/>
    <property type="project" value="UniProtKB-SubCell"/>
</dbReference>
<dbReference type="InterPro" id="IPR003593">
    <property type="entry name" value="AAA+_ATPase"/>
</dbReference>
<dbReference type="CDD" id="cd03257">
    <property type="entry name" value="ABC_NikE_OppD_transporters"/>
    <property type="match status" value="1"/>
</dbReference>
<evidence type="ECO:0000256" key="5">
    <source>
        <dbReference type="ARBA" id="ARBA00022840"/>
    </source>
</evidence>
<dbReference type="GO" id="GO:0055085">
    <property type="term" value="P:transmembrane transport"/>
    <property type="evidence" value="ECO:0007669"/>
    <property type="project" value="UniProtKB-ARBA"/>
</dbReference>
<evidence type="ECO:0000259" key="6">
    <source>
        <dbReference type="PROSITE" id="PS50893"/>
    </source>
</evidence>
<sequence length="332" mass="35682">MTAPVLEVEGLVKHFDVSRQVKVHAVNGVSFSIREGETLGVVGESGSGKSTIGRSVIRLLAPTGGTIRFRGRDITNLPESACRPLRAEMQMVFQDPWSALNPRIRIGDLIAEPLKLHTKLSAAERRDRVEALAIRVRLTPELLTRYPAELSGGQLQRVCIARAIATSPKLIVLDEPTSSLDLSVRAGILDLLAELKAETGAAMMFISHDLGTVKLISDRILVLYLGSVVEYAPTAQVFADAAHPYSQALMSAHLPADPDAVLKRHVLQGEIPSPINLPPGCHFASRCPVAVPRCRTETPPLDPVAGDAAHQAACLRITEGANRIPALEDAHG</sequence>
<dbReference type="STRING" id="1123062.SAMN02745775_11498"/>
<comment type="similarity">
    <text evidence="2">Belongs to the ABC transporter superfamily.</text>
</comment>
<organism evidence="7 8">
    <name type="scientific">Falsiroseomonas stagni DSM 19981</name>
    <dbReference type="NCBI Taxonomy" id="1123062"/>
    <lineage>
        <taxon>Bacteria</taxon>
        <taxon>Pseudomonadati</taxon>
        <taxon>Pseudomonadota</taxon>
        <taxon>Alphaproteobacteria</taxon>
        <taxon>Acetobacterales</taxon>
        <taxon>Roseomonadaceae</taxon>
        <taxon>Falsiroseomonas</taxon>
    </lineage>
</organism>
<evidence type="ECO:0000256" key="4">
    <source>
        <dbReference type="ARBA" id="ARBA00022741"/>
    </source>
</evidence>
<accession>A0A1I4E7X8</accession>
<dbReference type="Proteomes" id="UP000199473">
    <property type="component" value="Unassembled WGS sequence"/>
</dbReference>
<protein>
    <submittedName>
        <fullName evidence="7">Oligopeptide transport system ATP-binding protein</fullName>
    </submittedName>
</protein>
<dbReference type="OrthoDB" id="9802264at2"/>
<dbReference type="PANTHER" id="PTHR43776">
    <property type="entry name" value="TRANSPORT ATP-BINDING PROTEIN"/>
    <property type="match status" value="1"/>
</dbReference>
<proteinExistence type="inferred from homology"/>
<keyword evidence="5 7" id="KW-0067">ATP-binding</keyword>
<feature type="domain" description="ABC transporter" evidence="6">
    <location>
        <begin position="6"/>
        <end position="250"/>
    </location>
</feature>
<dbReference type="EMBL" id="FOSQ01000014">
    <property type="protein sequence ID" value="SFL01373.1"/>
    <property type="molecule type" value="Genomic_DNA"/>
</dbReference>
<dbReference type="InterPro" id="IPR003439">
    <property type="entry name" value="ABC_transporter-like_ATP-bd"/>
</dbReference>
<evidence type="ECO:0000256" key="3">
    <source>
        <dbReference type="ARBA" id="ARBA00022448"/>
    </source>
</evidence>
<dbReference type="GO" id="GO:0016887">
    <property type="term" value="F:ATP hydrolysis activity"/>
    <property type="evidence" value="ECO:0007669"/>
    <property type="project" value="InterPro"/>
</dbReference>